<dbReference type="EMBL" id="JAUHHV010000001">
    <property type="protein sequence ID" value="KAK1435786.1"/>
    <property type="molecule type" value="Genomic_DNA"/>
</dbReference>
<gene>
    <name evidence="1" type="ORF">QVD17_01555</name>
</gene>
<comment type="caution">
    <text evidence="1">The sequence shown here is derived from an EMBL/GenBank/DDBJ whole genome shotgun (WGS) entry which is preliminary data.</text>
</comment>
<sequence>MDLKTISVLGMLRTLEGRGLLLLHIYNLAGEQTWPEESPMSRRHTHLKISCLVSLTALQAHPHGLRLFYSVFSITW</sequence>
<dbReference type="Proteomes" id="UP001229421">
    <property type="component" value="Unassembled WGS sequence"/>
</dbReference>
<dbReference type="AlphaFoldDB" id="A0AAD8LAT7"/>
<evidence type="ECO:0000313" key="1">
    <source>
        <dbReference type="EMBL" id="KAK1435786.1"/>
    </source>
</evidence>
<protein>
    <submittedName>
        <fullName evidence="1">Uncharacterized protein</fullName>
    </submittedName>
</protein>
<accession>A0AAD8LAT7</accession>
<organism evidence="1 2">
    <name type="scientific">Tagetes erecta</name>
    <name type="common">African marigold</name>
    <dbReference type="NCBI Taxonomy" id="13708"/>
    <lineage>
        <taxon>Eukaryota</taxon>
        <taxon>Viridiplantae</taxon>
        <taxon>Streptophyta</taxon>
        <taxon>Embryophyta</taxon>
        <taxon>Tracheophyta</taxon>
        <taxon>Spermatophyta</taxon>
        <taxon>Magnoliopsida</taxon>
        <taxon>eudicotyledons</taxon>
        <taxon>Gunneridae</taxon>
        <taxon>Pentapetalae</taxon>
        <taxon>asterids</taxon>
        <taxon>campanulids</taxon>
        <taxon>Asterales</taxon>
        <taxon>Asteraceae</taxon>
        <taxon>Asteroideae</taxon>
        <taxon>Heliantheae alliance</taxon>
        <taxon>Tageteae</taxon>
        <taxon>Tagetes</taxon>
    </lineage>
</organism>
<name>A0AAD8LAT7_TARER</name>
<proteinExistence type="predicted"/>
<evidence type="ECO:0000313" key="2">
    <source>
        <dbReference type="Proteomes" id="UP001229421"/>
    </source>
</evidence>
<keyword evidence="2" id="KW-1185">Reference proteome</keyword>
<reference evidence="1" key="1">
    <citation type="journal article" date="2023" name="bioRxiv">
        <title>Improved chromosome-level genome assembly for marigold (Tagetes erecta).</title>
        <authorList>
            <person name="Jiang F."/>
            <person name="Yuan L."/>
            <person name="Wang S."/>
            <person name="Wang H."/>
            <person name="Xu D."/>
            <person name="Wang A."/>
            <person name="Fan W."/>
        </authorList>
    </citation>
    <scope>NUCLEOTIDE SEQUENCE</scope>
    <source>
        <strain evidence="1">WSJ</strain>
        <tissue evidence="1">Leaf</tissue>
    </source>
</reference>